<evidence type="ECO:0000256" key="1">
    <source>
        <dbReference type="SAM" id="Coils"/>
    </source>
</evidence>
<comment type="caution">
    <text evidence="4">The sequence shown here is derived from an EMBL/GenBank/DDBJ whole genome shotgun (WGS) entry which is preliminary data.</text>
</comment>
<dbReference type="RefSeq" id="WP_182495366.1">
    <property type="nucleotide sequence ID" value="NZ_BAAAKT010000004.1"/>
</dbReference>
<name>A0A839FSQ5_9MICC</name>
<evidence type="ECO:0000256" key="2">
    <source>
        <dbReference type="SAM" id="MobiDB-lite"/>
    </source>
</evidence>
<reference evidence="4 5" key="1">
    <citation type="submission" date="2020-08" db="EMBL/GenBank/DDBJ databases">
        <title>Sequencing the genomes of 1000 actinobacteria strains.</title>
        <authorList>
            <person name="Klenk H.-P."/>
        </authorList>
    </citation>
    <scope>NUCLEOTIDE SEQUENCE [LARGE SCALE GENOMIC DNA]</scope>
    <source>
        <strain evidence="4 5">DSM 19081</strain>
    </source>
</reference>
<keyword evidence="3" id="KW-1133">Transmembrane helix</keyword>
<feature type="transmembrane region" description="Helical" evidence="3">
    <location>
        <begin position="282"/>
        <end position="301"/>
    </location>
</feature>
<feature type="region of interest" description="Disordered" evidence="2">
    <location>
        <begin position="394"/>
        <end position="433"/>
    </location>
</feature>
<sequence length="433" mass="48194">MSWEDDHREDGLWARVEEAQGVLEEHVRAEALDTSDARVQQLRAILSILIGYRDHPDVLITPAARKNTGKVVETITSQLPGIEGIYKPPAGGTVSKFEELARNLRSWPQRGSVKLVGLTQQVQQLDSTLAGFKESASRNMEELMKEGESAADTLRASHAKTLEDLRGEIGQLSSEIQNLTNRSESVSTTVSESEGRIEEAIKTQKTEFQTERQERADQFEEVMQGQADAFQEFYNESSGRTDSLVASIESKEKDAEAILGTLAQRSTAENYGEWAKQQRRAAGWWSAIAVVLFVLAAGVFIESTFQFITSPSVIPSGESLWGEVVTRLGMTAVVLAGALYAAKEAGQHRKEERQAKARELVLTTMDPFLVNIHEDVRELIRSEAARSIFVLRDQDGSSEDEKQMSDRLRDIVRSRTREDKGQEPDGTASTHRE</sequence>
<evidence type="ECO:0000256" key="3">
    <source>
        <dbReference type="SAM" id="Phobius"/>
    </source>
</evidence>
<keyword evidence="1" id="KW-0175">Coiled coil</keyword>
<accession>A0A839FSQ5</accession>
<dbReference type="EMBL" id="JACJIH010000001">
    <property type="protein sequence ID" value="MBA8921352.1"/>
    <property type="molecule type" value="Genomic_DNA"/>
</dbReference>
<feature type="compositionally biased region" description="Basic and acidic residues" evidence="2">
    <location>
        <begin position="394"/>
        <end position="423"/>
    </location>
</feature>
<gene>
    <name evidence="4" type="ORF">HNR24_001285</name>
</gene>
<feature type="coiled-coil region" evidence="1">
    <location>
        <begin position="133"/>
        <end position="182"/>
    </location>
</feature>
<evidence type="ECO:0000313" key="4">
    <source>
        <dbReference type="EMBL" id="MBA8921352.1"/>
    </source>
</evidence>
<evidence type="ECO:0000313" key="5">
    <source>
        <dbReference type="Proteomes" id="UP000546252"/>
    </source>
</evidence>
<proteinExistence type="predicted"/>
<organism evidence="4 5">
    <name type="scientific">Nesterenkonia jeotgali</name>
    <dbReference type="NCBI Taxonomy" id="317018"/>
    <lineage>
        <taxon>Bacteria</taxon>
        <taxon>Bacillati</taxon>
        <taxon>Actinomycetota</taxon>
        <taxon>Actinomycetes</taxon>
        <taxon>Micrococcales</taxon>
        <taxon>Micrococcaceae</taxon>
        <taxon>Nesterenkonia</taxon>
    </lineage>
</organism>
<keyword evidence="3" id="KW-0812">Transmembrane</keyword>
<dbReference type="Proteomes" id="UP000546252">
    <property type="component" value="Unassembled WGS sequence"/>
</dbReference>
<dbReference type="AlphaFoldDB" id="A0A839FSQ5"/>
<feature type="transmembrane region" description="Helical" evidence="3">
    <location>
        <begin position="321"/>
        <end position="342"/>
    </location>
</feature>
<dbReference type="SUPFAM" id="SSF58113">
    <property type="entry name" value="Apolipoprotein A-I"/>
    <property type="match status" value="1"/>
</dbReference>
<protein>
    <submittedName>
        <fullName evidence="4">Gas vesicle protein</fullName>
    </submittedName>
</protein>
<keyword evidence="3" id="KW-0472">Membrane</keyword>